<dbReference type="AlphaFoldDB" id="A0A0V1FA63"/>
<comment type="caution">
    <text evidence="2">The sequence shown here is derived from an EMBL/GenBank/DDBJ whole genome shotgun (WGS) entry which is preliminary data.</text>
</comment>
<keyword evidence="3" id="KW-1185">Reference proteome</keyword>
<evidence type="ECO:0000256" key="1">
    <source>
        <dbReference type="SAM" id="Phobius"/>
    </source>
</evidence>
<feature type="transmembrane region" description="Helical" evidence="1">
    <location>
        <begin position="143"/>
        <end position="166"/>
    </location>
</feature>
<feature type="transmembrane region" description="Helical" evidence="1">
    <location>
        <begin position="107"/>
        <end position="131"/>
    </location>
</feature>
<sequence>MCGIAENSDAKPQRKFVQNFKYTLKRFSNKIDKRWLTSAGCAILAIQLVIALILAASLIIPHCYNVAQELKTVDDENDAPDDDDINALFVKKVCNWPLTCPEFSGQIFAAVAVLASMIGNILLAFILIFRIDRFFQISPDRLTIIYHGMAGLAYLITGTIMSWYAYDEKHFHNAEDRFYTQWIVATVCSFTNFCLCTSEFVRQSVLMTRA</sequence>
<evidence type="ECO:0000313" key="2">
    <source>
        <dbReference type="EMBL" id="KRY82725.1"/>
    </source>
</evidence>
<keyword evidence="1" id="KW-1133">Transmembrane helix</keyword>
<gene>
    <name evidence="2" type="ORF">T4D_831</name>
</gene>
<keyword evidence="1" id="KW-0812">Transmembrane</keyword>
<dbReference type="OrthoDB" id="5918253at2759"/>
<dbReference type="Proteomes" id="UP000054995">
    <property type="component" value="Unassembled WGS sequence"/>
</dbReference>
<proteinExistence type="predicted"/>
<protein>
    <submittedName>
        <fullName evidence="2">Uncharacterized protein</fullName>
    </submittedName>
</protein>
<name>A0A0V1FA63_TRIPS</name>
<organism evidence="2 3">
    <name type="scientific">Trichinella pseudospiralis</name>
    <name type="common">Parasitic roundworm</name>
    <dbReference type="NCBI Taxonomy" id="6337"/>
    <lineage>
        <taxon>Eukaryota</taxon>
        <taxon>Metazoa</taxon>
        <taxon>Ecdysozoa</taxon>
        <taxon>Nematoda</taxon>
        <taxon>Enoplea</taxon>
        <taxon>Dorylaimia</taxon>
        <taxon>Trichinellida</taxon>
        <taxon>Trichinellidae</taxon>
        <taxon>Trichinella</taxon>
    </lineage>
</organism>
<accession>A0A0V1FA63</accession>
<feature type="transmembrane region" description="Helical" evidence="1">
    <location>
        <begin position="35"/>
        <end position="60"/>
    </location>
</feature>
<feature type="transmembrane region" description="Helical" evidence="1">
    <location>
        <begin position="178"/>
        <end position="201"/>
    </location>
</feature>
<evidence type="ECO:0000313" key="3">
    <source>
        <dbReference type="Proteomes" id="UP000054995"/>
    </source>
</evidence>
<reference evidence="2 3" key="1">
    <citation type="submission" date="2015-01" db="EMBL/GenBank/DDBJ databases">
        <title>Evolution of Trichinella species and genotypes.</title>
        <authorList>
            <person name="Korhonen P.K."/>
            <person name="Edoardo P."/>
            <person name="Giuseppe L.R."/>
            <person name="Gasser R.B."/>
        </authorList>
    </citation>
    <scope>NUCLEOTIDE SEQUENCE [LARGE SCALE GENOMIC DNA]</scope>
    <source>
        <strain evidence="2">ISS470</strain>
    </source>
</reference>
<keyword evidence="1" id="KW-0472">Membrane</keyword>
<dbReference type="EMBL" id="JYDT01000164">
    <property type="protein sequence ID" value="KRY82725.1"/>
    <property type="molecule type" value="Genomic_DNA"/>
</dbReference>